<protein>
    <submittedName>
        <fullName evidence="5">Replicative DNA helicase loader DnaB</fullName>
    </submittedName>
</protein>
<evidence type="ECO:0000313" key="5">
    <source>
        <dbReference type="EMBL" id="SFB78961.1"/>
    </source>
</evidence>
<comment type="similarity">
    <text evidence="1">Belongs to the DnaB/DnaD family.</text>
</comment>
<accession>A0A1I1DVP9</accession>
<dbReference type="Pfam" id="PF25888">
    <property type="entry name" value="WHD_DnaB"/>
    <property type="match status" value="1"/>
</dbReference>
<dbReference type="Proteomes" id="UP000199376">
    <property type="component" value="Unassembled WGS sequence"/>
</dbReference>
<evidence type="ECO:0000313" key="6">
    <source>
        <dbReference type="Proteomes" id="UP000199376"/>
    </source>
</evidence>
<evidence type="ECO:0000259" key="4">
    <source>
        <dbReference type="Pfam" id="PF25888"/>
    </source>
</evidence>
<feature type="domain" description="DnaB/C C-terminal" evidence="3">
    <location>
        <begin position="318"/>
        <end position="388"/>
    </location>
</feature>
<dbReference type="AlphaFoldDB" id="A0A1I1DVP9"/>
<dbReference type="InterPro" id="IPR058660">
    <property type="entry name" value="WHD_DnaB"/>
</dbReference>
<evidence type="ECO:0000256" key="1">
    <source>
        <dbReference type="ARBA" id="ARBA00093462"/>
    </source>
</evidence>
<feature type="domain" description="Replicative helicase loading/DNA remodeling protein DnaB N-terminal winged helix" evidence="4">
    <location>
        <begin position="22"/>
        <end position="239"/>
    </location>
</feature>
<dbReference type="OrthoDB" id="2082007at2"/>
<feature type="compositionally biased region" description="Basic and acidic residues" evidence="2">
    <location>
        <begin position="270"/>
        <end position="285"/>
    </location>
</feature>
<evidence type="ECO:0000256" key="2">
    <source>
        <dbReference type="SAM" id="MobiDB-lite"/>
    </source>
</evidence>
<evidence type="ECO:0000259" key="3">
    <source>
        <dbReference type="Pfam" id="PF07261"/>
    </source>
</evidence>
<feature type="region of interest" description="Disordered" evidence="2">
    <location>
        <begin position="396"/>
        <end position="433"/>
    </location>
</feature>
<gene>
    <name evidence="5" type="ORF">SAMN05660453_0160</name>
</gene>
<keyword evidence="5" id="KW-0547">Nucleotide-binding</keyword>
<feature type="compositionally biased region" description="Polar residues" evidence="2">
    <location>
        <begin position="421"/>
        <end position="431"/>
    </location>
</feature>
<dbReference type="GO" id="GO:0004386">
    <property type="term" value="F:helicase activity"/>
    <property type="evidence" value="ECO:0007669"/>
    <property type="project" value="UniProtKB-KW"/>
</dbReference>
<dbReference type="InterPro" id="IPR006343">
    <property type="entry name" value="DnaB/C_C"/>
</dbReference>
<dbReference type="RefSeq" id="WP_091501102.1">
    <property type="nucleotide sequence ID" value="NZ_FOLI01000001.1"/>
</dbReference>
<keyword evidence="5" id="KW-0067">ATP-binding</keyword>
<name>A0A1I1DVP9_9LACO</name>
<dbReference type="STRING" id="283737.SAMN05660453_0160"/>
<dbReference type="EMBL" id="FOLI01000001">
    <property type="protein sequence ID" value="SFB78961.1"/>
    <property type="molecule type" value="Genomic_DNA"/>
</dbReference>
<keyword evidence="6" id="KW-1185">Reference proteome</keyword>
<dbReference type="Pfam" id="PF07261">
    <property type="entry name" value="DnaB_2"/>
    <property type="match status" value="1"/>
</dbReference>
<feature type="region of interest" description="Disordered" evidence="2">
    <location>
        <begin position="270"/>
        <end position="294"/>
    </location>
</feature>
<reference evidence="5 6" key="1">
    <citation type="submission" date="2016-10" db="EMBL/GenBank/DDBJ databases">
        <authorList>
            <person name="de Groot N.N."/>
        </authorList>
    </citation>
    <scope>NUCLEOTIDE SEQUENCE [LARGE SCALE GENOMIC DNA]</scope>
    <source>
        <strain evidence="5 6">DSM 19113</strain>
    </source>
</reference>
<sequence length="451" mass="50557">MVDSVENFQAAKPLVIDQSSSIQPEDLSVLFNLYLPFLGAKAYALYQFFYEEKKGAGQVPASFQNHYLILDSLSLSAPDFVRARKALEGLALLKSYQGQQMGQEKMRYVLQKPLSAAAFFKEDLLSGLLFHYVGEERYLALAKRYQQNAGPRLNAEQDVSASFLSVFDLPESSQKPKVALNDQAAERPRTGFSQLSFDFDGMAELVHGTTVDKIQKARELILTQQVLYGLNEAEMATAVTRSINLDDHEVNKQAFLAYLAQTWASKKQEKQLAEMEKSPAVDSKEQPVAQPAQRTGNKKLAGLYRAANELSPIDFIWQIKQQNSGYVTQNERRMLNDLVANRILPVPAINMLTYLILVDMDQADLKRNLLDTIANSWAKAGVRTAEDAFAAIMAHNKKSKERTSQPKSGWNRQPVKKEPAFTSNEAASQQKVDSDAVKDALKLMKNYKTKD</sequence>
<keyword evidence="5" id="KW-0378">Hydrolase</keyword>
<keyword evidence="5" id="KW-0347">Helicase</keyword>
<proteinExistence type="inferred from homology"/>
<organism evidence="5 6">
    <name type="scientific">Fructobacillus durionis</name>
    <dbReference type="NCBI Taxonomy" id="283737"/>
    <lineage>
        <taxon>Bacteria</taxon>
        <taxon>Bacillati</taxon>
        <taxon>Bacillota</taxon>
        <taxon>Bacilli</taxon>
        <taxon>Lactobacillales</taxon>
        <taxon>Lactobacillaceae</taxon>
        <taxon>Fructobacillus</taxon>
    </lineage>
</organism>